<evidence type="ECO:0000256" key="1">
    <source>
        <dbReference type="ARBA" id="ARBA00004196"/>
    </source>
</evidence>
<dbReference type="SUPFAM" id="SSF111369">
    <property type="entry name" value="HlyD-like secretion proteins"/>
    <property type="match status" value="1"/>
</dbReference>
<gene>
    <name evidence="9" type="ORF">DQQ10_04250</name>
</gene>
<dbReference type="GO" id="GO:1990281">
    <property type="term" value="C:efflux pump complex"/>
    <property type="evidence" value="ECO:0007669"/>
    <property type="project" value="TreeGrafter"/>
</dbReference>
<dbReference type="Gene3D" id="2.40.420.20">
    <property type="match status" value="1"/>
</dbReference>
<dbReference type="Gene3D" id="2.40.30.170">
    <property type="match status" value="1"/>
</dbReference>
<comment type="subcellular location">
    <subcellularLocation>
        <location evidence="1">Cell envelope</location>
    </subcellularLocation>
</comment>
<organism evidence="9 10">
    <name type="scientific">Pseudochryseolinea flava</name>
    <dbReference type="NCBI Taxonomy" id="2059302"/>
    <lineage>
        <taxon>Bacteria</taxon>
        <taxon>Pseudomonadati</taxon>
        <taxon>Bacteroidota</taxon>
        <taxon>Cytophagia</taxon>
        <taxon>Cytophagales</taxon>
        <taxon>Fulvivirgaceae</taxon>
        <taxon>Pseudochryseolinea</taxon>
    </lineage>
</organism>
<dbReference type="InterPro" id="IPR058792">
    <property type="entry name" value="Beta-barrel_RND_2"/>
</dbReference>
<comment type="caution">
    <text evidence="9">The sequence shown here is derived from an EMBL/GenBank/DDBJ whole genome shotgun (WGS) entry which is preliminary data.</text>
</comment>
<keyword evidence="3" id="KW-0813">Transport</keyword>
<dbReference type="Gene3D" id="1.10.287.470">
    <property type="entry name" value="Helix hairpin bin"/>
    <property type="match status" value="1"/>
</dbReference>
<dbReference type="EMBL" id="QMFY01000001">
    <property type="protein sequence ID" value="RAW03302.1"/>
    <property type="molecule type" value="Genomic_DNA"/>
</dbReference>
<evidence type="ECO:0000259" key="6">
    <source>
        <dbReference type="Pfam" id="PF25917"/>
    </source>
</evidence>
<feature type="domain" description="Multidrug resistance protein MdtA-like alpha-helical hairpin" evidence="5">
    <location>
        <begin position="109"/>
        <end position="172"/>
    </location>
</feature>
<feature type="domain" description="CusB-like beta-barrel" evidence="7">
    <location>
        <begin position="208"/>
        <end position="279"/>
    </location>
</feature>
<dbReference type="PANTHER" id="PTHR30469">
    <property type="entry name" value="MULTIDRUG RESISTANCE PROTEIN MDTA"/>
    <property type="match status" value="1"/>
</dbReference>
<dbReference type="Gene3D" id="2.40.50.100">
    <property type="match status" value="1"/>
</dbReference>
<evidence type="ECO:0000259" key="5">
    <source>
        <dbReference type="Pfam" id="PF25876"/>
    </source>
</evidence>
<dbReference type="InterPro" id="IPR058625">
    <property type="entry name" value="MdtA-like_BSH"/>
</dbReference>
<evidence type="ECO:0000313" key="9">
    <source>
        <dbReference type="EMBL" id="RAW03302.1"/>
    </source>
</evidence>
<keyword evidence="10" id="KW-1185">Reference proteome</keyword>
<dbReference type="Pfam" id="PF25967">
    <property type="entry name" value="RND-MFP_C"/>
    <property type="match status" value="1"/>
</dbReference>
<dbReference type="Proteomes" id="UP000251889">
    <property type="component" value="Unassembled WGS sequence"/>
</dbReference>
<feature type="domain" description="Multidrug resistance protein MdtA-like C-terminal permuted SH3" evidence="8">
    <location>
        <begin position="285"/>
        <end position="343"/>
    </location>
</feature>
<dbReference type="InterPro" id="IPR006143">
    <property type="entry name" value="RND_pump_MFP"/>
</dbReference>
<dbReference type="OrthoDB" id="9806939at2"/>
<dbReference type="Pfam" id="PF25954">
    <property type="entry name" value="Beta-barrel_RND_2"/>
    <property type="match status" value="1"/>
</dbReference>
<dbReference type="PROSITE" id="PS51257">
    <property type="entry name" value="PROKAR_LIPOPROTEIN"/>
    <property type="match status" value="1"/>
</dbReference>
<evidence type="ECO:0000259" key="8">
    <source>
        <dbReference type="Pfam" id="PF25967"/>
    </source>
</evidence>
<dbReference type="GO" id="GO:0015562">
    <property type="term" value="F:efflux transmembrane transporter activity"/>
    <property type="evidence" value="ECO:0007669"/>
    <property type="project" value="TreeGrafter"/>
</dbReference>
<protein>
    <submittedName>
        <fullName evidence="9">Efflux RND transporter periplasmic adaptor subunit</fullName>
    </submittedName>
</protein>
<evidence type="ECO:0000259" key="7">
    <source>
        <dbReference type="Pfam" id="PF25954"/>
    </source>
</evidence>
<dbReference type="Pfam" id="PF25917">
    <property type="entry name" value="BSH_RND"/>
    <property type="match status" value="1"/>
</dbReference>
<dbReference type="InterPro" id="IPR058627">
    <property type="entry name" value="MdtA-like_C"/>
</dbReference>
<proteinExistence type="inferred from homology"/>
<reference evidence="9 10" key="1">
    <citation type="submission" date="2018-06" db="EMBL/GenBank/DDBJ databases">
        <title>Chryseolinea flavus sp. nov., a member of the phylum Bacteroidetes isolated from soil.</title>
        <authorList>
            <person name="Li Y."/>
            <person name="Wang J."/>
        </authorList>
    </citation>
    <scope>NUCLEOTIDE SEQUENCE [LARGE SCALE GENOMIC DNA]</scope>
    <source>
        <strain evidence="9 10">SDU1-6</strain>
    </source>
</reference>
<evidence type="ECO:0000313" key="10">
    <source>
        <dbReference type="Proteomes" id="UP000251889"/>
    </source>
</evidence>
<evidence type="ECO:0000256" key="2">
    <source>
        <dbReference type="ARBA" id="ARBA00009477"/>
    </source>
</evidence>
<evidence type="ECO:0000256" key="4">
    <source>
        <dbReference type="SAM" id="Coils"/>
    </source>
</evidence>
<evidence type="ECO:0000256" key="3">
    <source>
        <dbReference type="ARBA" id="ARBA00022448"/>
    </source>
</evidence>
<dbReference type="PANTHER" id="PTHR30469:SF36">
    <property type="entry name" value="BLL3903 PROTEIN"/>
    <property type="match status" value="1"/>
</dbReference>
<dbReference type="InterPro" id="IPR058624">
    <property type="entry name" value="MdtA-like_HH"/>
</dbReference>
<feature type="domain" description="Multidrug resistance protein MdtA-like barrel-sandwich hybrid" evidence="6">
    <location>
        <begin position="76"/>
        <end position="194"/>
    </location>
</feature>
<sequence>MGCNFEKIYKRIMYSRLPLVLLMAALFSCGSKEQKNTAAAVNRSSGPMLVDGFIVHPQSVSDDIQVPGSLLPAEETQIRAEVSGRIVKLNIEEGSTVQKGTLLVKLFDQDLQAQLKKLQVQLQIAQKTEERQRELLKISGVSQQDYDLSVLQVDNLKADIMSVQIAIDKTEIRAPYQGKIGLRNVSLGSFLSPNDIVATLRQVTQLKLEFSIPEKYAKNVAKGYRVQFKVDGGDDTHHATVIATESGVDQATRTLRVRALVNDSHPELVPGVFAKVDLELGKDADALMIPTQAVIPQARNKQVVVLRRDSAAFVEVETGIRDSAFVQITNGLKPGDTVVTTGLMAIRPSSKIKIGNVKNYQSMQIKQ</sequence>
<accession>A0A364YB09</accession>
<feature type="coiled-coil region" evidence="4">
    <location>
        <begin position="108"/>
        <end position="173"/>
    </location>
</feature>
<comment type="similarity">
    <text evidence="2">Belongs to the membrane fusion protein (MFP) (TC 8.A.1) family.</text>
</comment>
<dbReference type="AlphaFoldDB" id="A0A364YB09"/>
<name>A0A364YB09_9BACT</name>
<keyword evidence="4" id="KW-0175">Coiled coil</keyword>
<dbReference type="NCBIfam" id="TIGR01730">
    <property type="entry name" value="RND_mfp"/>
    <property type="match status" value="1"/>
</dbReference>
<dbReference type="Pfam" id="PF25876">
    <property type="entry name" value="HH_MFP_RND"/>
    <property type="match status" value="1"/>
</dbReference>